<evidence type="ECO:0000256" key="6">
    <source>
        <dbReference type="ARBA" id="ARBA00023242"/>
    </source>
</evidence>
<evidence type="ECO:0000313" key="10">
    <source>
        <dbReference type="EMBL" id="OWF54349.1"/>
    </source>
</evidence>
<dbReference type="GO" id="GO:0005737">
    <property type="term" value="C:cytoplasm"/>
    <property type="evidence" value="ECO:0007669"/>
    <property type="project" value="UniProtKB-SubCell"/>
</dbReference>
<keyword evidence="6" id="KW-0539">Nucleus</keyword>
<dbReference type="GO" id="GO:0032039">
    <property type="term" value="C:integrator complex"/>
    <property type="evidence" value="ECO:0007669"/>
    <property type="project" value="InterPro"/>
</dbReference>
<dbReference type="OrthoDB" id="1921953at2759"/>
<dbReference type="AlphaFoldDB" id="A0A210R012"/>
<evidence type="ECO:0000256" key="2">
    <source>
        <dbReference type="ARBA" id="ARBA00004496"/>
    </source>
</evidence>
<proteinExistence type="inferred from homology"/>
<dbReference type="Pfam" id="PF24436">
    <property type="entry name" value="INTS7_N"/>
    <property type="match status" value="1"/>
</dbReference>
<keyword evidence="11" id="KW-1185">Reference proteome</keyword>
<evidence type="ECO:0000256" key="5">
    <source>
        <dbReference type="ARBA" id="ARBA00022490"/>
    </source>
</evidence>
<dbReference type="InterPro" id="IPR056517">
    <property type="entry name" value="INTS7_HB"/>
</dbReference>
<evidence type="ECO:0000259" key="8">
    <source>
        <dbReference type="Pfam" id="PF24436"/>
    </source>
</evidence>
<evidence type="ECO:0000256" key="4">
    <source>
        <dbReference type="ARBA" id="ARBA00015336"/>
    </source>
</evidence>
<protein>
    <recommendedName>
        <fullName evidence="4">Integrator complex subunit 7</fullName>
    </recommendedName>
</protein>
<reference evidence="10 11" key="1">
    <citation type="journal article" date="2017" name="Nat. Ecol. Evol.">
        <title>Scallop genome provides insights into evolution of bilaterian karyotype and development.</title>
        <authorList>
            <person name="Wang S."/>
            <person name="Zhang J."/>
            <person name="Jiao W."/>
            <person name="Li J."/>
            <person name="Xun X."/>
            <person name="Sun Y."/>
            <person name="Guo X."/>
            <person name="Huan P."/>
            <person name="Dong B."/>
            <person name="Zhang L."/>
            <person name="Hu X."/>
            <person name="Sun X."/>
            <person name="Wang J."/>
            <person name="Zhao C."/>
            <person name="Wang Y."/>
            <person name="Wang D."/>
            <person name="Huang X."/>
            <person name="Wang R."/>
            <person name="Lv J."/>
            <person name="Li Y."/>
            <person name="Zhang Z."/>
            <person name="Liu B."/>
            <person name="Lu W."/>
            <person name="Hui Y."/>
            <person name="Liang J."/>
            <person name="Zhou Z."/>
            <person name="Hou R."/>
            <person name="Li X."/>
            <person name="Liu Y."/>
            <person name="Li H."/>
            <person name="Ning X."/>
            <person name="Lin Y."/>
            <person name="Zhao L."/>
            <person name="Xing Q."/>
            <person name="Dou J."/>
            <person name="Li Y."/>
            <person name="Mao J."/>
            <person name="Guo H."/>
            <person name="Dou H."/>
            <person name="Li T."/>
            <person name="Mu C."/>
            <person name="Jiang W."/>
            <person name="Fu Q."/>
            <person name="Fu X."/>
            <person name="Miao Y."/>
            <person name="Liu J."/>
            <person name="Yu Q."/>
            <person name="Li R."/>
            <person name="Liao H."/>
            <person name="Li X."/>
            <person name="Kong Y."/>
            <person name="Jiang Z."/>
            <person name="Chourrout D."/>
            <person name="Li R."/>
            <person name="Bao Z."/>
        </authorList>
    </citation>
    <scope>NUCLEOTIDE SEQUENCE [LARGE SCALE GENOMIC DNA]</scope>
    <source>
        <strain evidence="10 11">PY_sf001</strain>
    </source>
</reference>
<dbReference type="SUPFAM" id="SSF48371">
    <property type="entry name" value="ARM repeat"/>
    <property type="match status" value="1"/>
</dbReference>
<dbReference type="InterPro" id="IPR054519">
    <property type="entry name" value="INTS7_C"/>
</dbReference>
<organism evidence="10 11">
    <name type="scientific">Mizuhopecten yessoensis</name>
    <name type="common">Japanese scallop</name>
    <name type="synonym">Patinopecten yessoensis</name>
    <dbReference type="NCBI Taxonomy" id="6573"/>
    <lineage>
        <taxon>Eukaryota</taxon>
        <taxon>Metazoa</taxon>
        <taxon>Spiralia</taxon>
        <taxon>Lophotrochozoa</taxon>
        <taxon>Mollusca</taxon>
        <taxon>Bivalvia</taxon>
        <taxon>Autobranchia</taxon>
        <taxon>Pteriomorphia</taxon>
        <taxon>Pectinida</taxon>
        <taxon>Pectinoidea</taxon>
        <taxon>Pectinidae</taxon>
        <taxon>Mizuhopecten</taxon>
    </lineage>
</organism>
<evidence type="ECO:0000259" key="7">
    <source>
        <dbReference type="Pfam" id="PF22965"/>
    </source>
</evidence>
<evidence type="ECO:0000256" key="3">
    <source>
        <dbReference type="ARBA" id="ARBA00008565"/>
    </source>
</evidence>
<dbReference type="InterPro" id="IPR033060">
    <property type="entry name" value="INTS7"/>
</dbReference>
<dbReference type="InterPro" id="IPR016024">
    <property type="entry name" value="ARM-type_fold"/>
</dbReference>
<dbReference type="Pfam" id="PF22965">
    <property type="entry name" value="INTS7_C"/>
    <property type="match status" value="1"/>
</dbReference>
<feature type="domain" description="Integrator complex subunit 7 helical bundle" evidence="9">
    <location>
        <begin position="549"/>
        <end position="724"/>
    </location>
</feature>
<comment type="similarity">
    <text evidence="3">Belongs to the Integrator subunit 7 family.</text>
</comment>
<evidence type="ECO:0000313" key="11">
    <source>
        <dbReference type="Proteomes" id="UP000242188"/>
    </source>
</evidence>
<dbReference type="PANTHER" id="PTHR13322:SF2">
    <property type="entry name" value="INTEGRATOR COMPLEX SUBUNIT 7"/>
    <property type="match status" value="1"/>
</dbReference>
<comment type="caution">
    <text evidence="10">The sequence shown here is derived from an EMBL/GenBank/DDBJ whole genome shotgun (WGS) entry which is preliminary data.</text>
</comment>
<comment type="subcellular location">
    <subcellularLocation>
        <location evidence="2">Cytoplasm</location>
    </subcellularLocation>
    <subcellularLocation>
        <location evidence="1">Nucleus</location>
    </subcellularLocation>
</comment>
<dbReference type="STRING" id="6573.A0A210R012"/>
<sequence length="961" mass="107032">MAASVSFPLQTSATGIMQENASVEQEQDANLALTDLDKGLRSAKPGVQCESVIRFPRLFEKYPFPILINSAFLRLSDVFRAGNNFLRWCILRVTLQSEKHLDKILNVDEFVRRIFSVIHSNDPVARALTVRTLGSMASVIPERKTVHHTIVTGLDSNDRLEVDAAVFAAKRFAAQSHTFAANICSKIATMIEQIATPVDLKLRLIPILQHMHHDVDTAAKARGVCQDLLAKFPAQKFMTLTLHTMTQLAAQSLVDIQSHVQLLMSCLRRDPRTVVKFVILRDMNSLARKTPHLWTHTSVEALCEFVLSAESLALKTAGVEVLSTLSGSVAFQLYMQKDVSENQMKTILEVCNLCYLCDNASLSASATHFFTNVAICHKKSNCPVWNPDENIVSGARLSLTTQICLSAWSADSQDQAALKVCLHCAVRLAEVYPETGPFFATEIVQLLEMANDKNCLMLCECLAAIGEQNSDVILDIVPQLLYIFQNLSQQPKVSGQLKTYIGTLLFQAADGKPVPMNVRELVIGCMESSTSPWFAYKLGRQAMRYGQYHVATDLFSMLSRRVASEHFHFWMLGLHEICDAEAHLCDTGTGSDVIRIDDTMMHYQKGLAALKAAATPNSPLQFQCWYVRLRTELLQAHCQLVRNCNTFRTCPPPAISTALAMSRGREISRCGQILSQLNKSMGDYENLSTKFSALYQSSFDADPHTLRNIILLQQCCEVMKSAILTVVKPDSPGCHQQIWMPTTSSHKDQLSKAVQQVQLNIDSFLQADHGPALTHKHIDLLLQAVKGFIQATFRFPRFFFQRLQCTTLKLAVSPQQNAQMEPILIHHDTFLTLKVEGIVQHGQRRELYRSVGQVRLTVTTTLVNRNQISTDSKMNDSLTTNTLSQSVSPHNDYFSVSFLLAFPISGVHSVSIEAAVEDRDGALWCTGPKVCITVKSYDDAMMKKPKSASVRTSFGQMPGHS</sequence>
<dbReference type="GO" id="GO:0034472">
    <property type="term" value="P:snRNA 3'-end processing"/>
    <property type="evidence" value="ECO:0007669"/>
    <property type="project" value="TreeGrafter"/>
</dbReference>
<feature type="domain" description="Integrator complex subunit 7 C-terminal" evidence="7">
    <location>
        <begin position="809"/>
        <end position="924"/>
    </location>
</feature>
<feature type="domain" description="Integrator complex subunit 7 N-terminal" evidence="8">
    <location>
        <begin position="33"/>
        <end position="547"/>
    </location>
</feature>
<evidence type="ECO:0000259" key="9">
    <source>
        <dbReference type="Pfam" id="PF24437"/>
    </source>
</evidence>
<dbReference type="Pfam" id="PF24437">
    <property type="entry name" value="INTS7_HB"/>
    <property type="match status" value="1"/>
</dbReference>
<name>A0A210R012_MIZYE</name>
<dbReference type="EMBL" id="NEDP02001069">
    <property type="protein sequence ID" value="OWF54349.1"/>
    <property type="molecule type" value="Genomic_DNA"/>
</dbReference>
<keyword evidence="5" id="KW-0963">Cytoplasm</keyword>
<gene>
    <name evidence="10" type="ORF">KP79_PYT10447</name>
</gene>
<evidence type="ECO:0000256" key="1">
    <source>
        <dbReference type="ARBA" id="ARBA00004123"/>
    </source>
</evidence>
<accession>A0A210R012</accession>
<dbReference type="InterPro" id="IPR056516">
    <property type="entry name" value="INTS7_N"/>
</dbReference>
<dbReference type="PANTHER" id="PTHR13322">
    <property type="entry name" value="C1ORF73 PROTEIN"/>
    <property type="match status" value="1"/>
</dbReference>
<dbReference type="Proteomes" id="UP000242188">
    <property type="component" value="Unassembled WGS sequence"/>
</dbReference>